<dbReference type="OrthoDB" id="7277249at2"/>
<dbReference type="Pfam" id="PF11284">
    <property type="entry name" value="DUF3085"/>
    <property type="match status" value="1"/>
</dbReference>
<organism evidence="1 2">
    <name type="scientific">Rhizobium freirei PRF 81</name>
    <dbReference type="NCBI Taxonomy" id="363754"/>
    <lineage>
        <taxon>Bacteria</taxon>
        <taxon>Pseudomonadati</taxon>
        <taxon>Pseudomonadota</taxon>
        <taxon>Alphaproteobacteria</taxon>
        <taxon>Hyphomicrobiales</taxon>
        <taxon>Rhizobiaceae</taxon>
        <taxon>Rhizobium/Agrobacterium group</taxon>
        <taxon>Rhizobium</taxon>
    </lineage>
</organism>
<dbReference type="EMBL" id="AQHN01000095">
    <property type="protein sequence ID" value="ENN83789.1"/>
    <property type="molecule type" value="Genomic_DNA"/>
</dbReference>
<evidence type="ECO:0000313" key="1">
    <source>
        <dbReference type="EMBL" id="ENN83789.1"/>
    </source>
</evidence>
<sequence>MTLTFPLSAIREVISRGESDAEANGGFRNPHYGLAPGKDEKPGLWLVGDQGIYVMSNGRLRSDARPLVVYAEECDPRIGGDWFHIKRRIYGGDDGVDFIDAESLEALISASPTGTHLRIAFSGETMQIYVVSRG</sequence>
<protein>
    <recommendedName>
        <fullName evidence="3">DUF3085 domain-containing protein</fullName>
    </recommendedName>
</protein>
<reference evidence="1 2" key="1">
    <citation type="journal article" date="2012" name="BMC Genomics">
        <title>Genomic basis of broad host range and environmental adaptability of Rhizobium tropici CIAT 899 and Rhizobium sp. PRF 81 which are used in inoculants for common bean (Phaseolus vulgaris L.).</title>
        <authorList>
            <person name="Ormeno-Orrillo E."/>
            <person name="Menna P."/>
            <person name="Almeida L.G."/>
            <person name="Ollero F.J."/>
            <person name="Nicolas M.F."/>
            <person name="Pains Rodrigues E."/>
            <person name="Shigueyoshi Nakatani A."/>
            <person name="Silva Batista J.S."/>
            <person name="Oliveira Chueire L.M."/>
            <person name="Souza R.C."/>
            <person name="Ribeiro Vasconcelos A.T."/>
            <person name="Megias M."/>
            <person name="Hungria M."/>
            <person name="Martinez-Romero E."/>
        </authorList>
    </citation>
    <scope>NUCLEOTIDE SEQUENCE [LARGE SCALE GENOMIC DNA]</scope>
    <source>
        <strain evidence="1 2">PRF 81</strain>
        <plasmid evidence="1">pPRF81a</plasmid>
    </source>
</reference>
<name>N6TTG5_9HYPH</name>
<accession>N6TTG5</accession>
<evidence type="ECO:0000313" key="2">
    <source>
        <dbReference type="Proteomes" id="UP000012429"/>
    </source>
</evidence>
<evidence type="ECO:0008006" key="3">
    <source>
        <dbReference type="Google" id="ProtNLM"/>
    </source>
</evidence>
<keyword evidence="2" id="KW-1185">Reference proteome</keyword>
<comment type="caution">
    <text evidence="1">The sequence shown here is derived from an EMBL/GenBank/DDBJ whole genome shotgun (WGS) entry which is preliminary data.</text>
</comment>
<dbReference type="Proteomes" id="UP000012429">
    <property type="component" value="Unassembled WGS sequence"/>
</dbReference>
<dbReference type="AlphaFoldDB" id="N6TTG5"/>
<dbReference type="RefSeq" id="WP_004129303.1">
    <property type="nucleotide sequence ID" value="NZ_AQHN01000095.1"/>
</dbReference>
<geneLocation type="plasmid" evidence="1">
    <name>pPRF81a</name>
</geneLocation>
<keyword evidence="1" id="KW-0614">Plasmid</keyword>
<proteinExistence type="predicted"/>
<dbReference type="InterPro" id="IPR021436">
    <property type="entry name" value="DUF3085"/>
</dbReference>
<gene>
    <name evidence="1" type="ORF">RHSP_40991</name>
</gene>
<dbReference type="PATRIC" id="fig|363754.4.peg.6693"/>